<evidence type="ECO:0000256" key="2">
    <source>
        <dbReference type="ARBA" id="ARBA00023054"/>
    </source>
</evidence>
<reference evidence="5" key="1">
    <citation type="submission" date="2025-08" db="UniProtKB">
        <authorList>
            <consortium name="Ensembl"/>
        </authorList>
    </citation>
    <scope>IDENTIFICATION</scope>
</reference>
<evidence type="ECO:0000313" key="6">
    <source>
        <dbReference type="Proteomes" id="UP000264800"/>
    </source>
</evidence>
<organism evidence="5 6">
    <name type="scientific">Kryptolebias marmoratus</name>
    <name type="common">Mangrove killifish</name>
    <name type="synonym">Rivulus marmoratus</name>
    <dbReference type="NCBI Taxonomy" id="37003"/>
    <lineage>
        <taxon>Eukaryota</taxon>
        <taxon>Metazoa</taxon>
        <taxon>Chordata</taxon>
        <taxon>Craniata</taxon>
        <taxon>Vertebrata</taxon>
        <taxon>Euteleostomi</taxon>
        <taxon>Actinopterygii</taxon>
        <taxon>Neopterygii</taxon>
        <taxon>Teleostei</taxon>
        <taxon>Neoteleostei</taxon>
        <taxon>Acanthomorphata</taxon>
        <taxon>Ovalentaria</taxon>
        <taxon>Atherinomorphae</taxon>
        <taxon>Cyprinodontiformes</taxon>
        <taxon>Rivulidae</taxon>
        <taxon>Kryptolebias</taxon>
    </lineage>
</organism>
<dbReference type="GO" id="GO:0000149">
    <property type="term" value="F:SNARE binding"/>
    <property type="evidence" value="ECO:0007669"/>
    <property type="project" value="TreeGrafter"/>
</dbReference>
<dbReference type="OMA" id="QCCPCLP"/>
<name>A0A3Q3AMZ9_KRYMA</name>
<dbReference type="GO" id="GO:0006886">
    <property type="term" value="P:intracellular protein transport"/>
    <property type="evidence" value="ECO:0007669"/>
    <property type="project" value="InterPro"/>
</dbReference>
<protein>
    <submittedName>
        <fullName evidence="5">Syntaxin 11</fullName>
    </submittedName>
</protein>
<dbReference type="SMART" id="SM00503">
    <property type="entry name" value="SynN"/>
    <property type="match status" value="1"/>
</dbReference>
<dbReference type="GO" id="GO:0031629">
    <property type="term" value="P:synaptic vesicle fusion to presynaptic active zone membrane"/>
    <property type="evidence" value="ECO:0007669"/>
    <property type="project" value="TreeGrafter"/>
</dbReference>
<dbReference type="PANTHER" id="PTHR19957:SF30">
    <property type="entry name" value="SYNTAXIN-11"/>
    <property type="match status" value="1"/>
</dbReference>
<dbReference type="PROSITE" id="PS50192">
    <property type="entry name" value="T_SNARE"/>
    <property type="match status" value="1"/>
</dbReference>
<dbReference type="Gene3D" id="1.20.5.110">
    <property type="match status" value="1"/>
</dbReference>
<evidence type="ECO:0000256" key="1">
    <source>
        <dbReference type="ARBA" id="ARBA00009063"/>
    </source>
</evidence>
<comment type="similarity">
    <text evidence="1 3">Belongs to the syntaxin family.</text>
</comment>
<dbReference type="PROSITE" id="PS00914">
    <property type="entry name" value="SYNTAXIN"/>
    <property type="match status" value="1"/>
</dbReference>
<dbReference type="GO" id="GO:0048278">
    <property type="term" value="P:vesicle docking"/>
    <property type="evidence" value="ECO:0007669"/>
    <property type="project" value="TreeGrafter"/>
</dbReference>
<dbReference type="InterPro" id="IPR006012">
    <property type="entry name" value="Syntaxin/epimorphin_CS"/>
</dbReference>
<evidence type="ECO:0000256" key="3">
    <source>
        <dbReference type="RuleBase" id="RU003858"/>
    </source>
</evidence>
<dbReference type="Pfam" id="PF00804">
    <property type="entry name" value="Syntaxin"/>
    <property type="match status" value="1"/>
</dbReference>
<dbReference type="GO" id="GO:0005484">
    <property type="term" value="F:SNAP receptor activity"/>
    <property type="evidence" value="ECO:0007669"/>
    <property type="project" value="InterPro"/>
</dbReference>
<evidence type="ECO:0000259" key="4">
    <source>
        <dbReference type="PROSITE" id="PS50192"/>
    </source>
</evidence>
<dbReference type="STRING" id="37003.ENSKMAP00000012824"/>
<feature type="domain" description="T-SNARE coiled-coil homology" evidence="4">
    <location>
        <begin position="213"/>
        <end position="275"/>
    </location>
</feature>
<dbReference type="GeneTree" id="ENSGT01050000244948"/>
<dbReference type="InterPro" id="IPR006011">
    <property type="entry name" value="Syntaxin_N"/>
</dbReference>
<dbReference type="AlphaFoldDB" id="A0A3Q3AMZ9"/>
<dbReference type="SUPFAM" id="SSF47661">
    <property type="entry name" value="t-snare proteins"/>
    <property type="match status" value="1"/>
</dbReference>
<accession>A0A3Q3AMZ9</accession>
<dbReference type="Proteomes" id="UP000264800">
    <property type="component" value="Unplaced"/>
</dbReference>
<reference evidence="5" key="2">
    <citation type="submission" date="2025-09" db="UniProtKB">
        <authorList>
            <consortium name="Ensembl"/>
        </authorList>
    </citation>
    <scope>IDENTIFICATION</scope>
</reference>
<dbReference type="InterPro" id="IPR045242">
    <property type="entry name" value="Syntaxin"/>
</dbReference>
<sequence>MRDMLVRLKTINEEQEGSVTEHSKHEFDEHNGTLLRQAVIFESSSPLDVILKEAQTIRKEIALLCSEVTRLNANNERYATTVSCLSLLKKDSDAIARRIRHRGESVYAHLQALGNKSKQLEEEEGANSAVCRIAQTQYSTLTHAFQAAMNDYNKAEEKERKICRKRIQRQASILGKDISDEQLDELVDKGGEGWTELSQDFHPHGIGSCRMAMCDIKGRHKELVELEARLKEVHELFLQMATLVEEQGSVLNNIEVNVCRTAGYIEKFNDNVKRAIQYKKKNPFLQCCPCLPCWGIIIQQCNKQ</sequence>
<keyword evidence="2" id="KW-0175">Coiled coil</keyword>
<dbReference type="Gene3D" id="1.20.58.70">
    <property type="match status" value="1"/>
</dbReference>
<dbReference type="InterPro" id="IPR000727">
    <property type="entry name" value="T_SNARE_dom"/>
</dbReference>
<proteinExistence type="inferred from homology"/>
<dbReference type="Ensembl" id="ENSKMAT00000013016.1">
    <property type="protein sequence ID" value="ENSKMAP00000012824.1"/>
    <property type="gene ID" value="ENSKMAG00000009616.1"/>
</dbReference>
<dbReference type="GO" id="GO:0048787">
    <property type="term" value="C:presynaptic active zone membrane"/>
    <property type="evidence" value="ECO:0007669"/>
    <property type="project" value="TreeGrafter"/>
</dbReference>
<dbReference type="PANTHER" id="PTHR19957">
    <property type="entry name" value="SYNTAXIN"/>
    <property type="match status" value="1"/>
</dbReference>
<dbReference type="InterPro" id="IPR010989">
    <property type="entry name" value="SNARE"/>
</dbReference>
<dbReference type="SMART" id="SM00397">
    <property type="entry name" value="t_SNARE"/>
    <property type="match status" value="1"/>
</dbReference>
<dbReference type="GO" id="GO:0031201">
    <property type="term" value="C:SNARE complex"/>
    <property type="evidence" value="ECO:0007669"/>
    <property type="project" value="TreeGrafter"/>
</dbReference>
<keyword evidence="6" id="KW-1185">Reference proteome</keyword>
<evidence type="ECO:0000313" key="5">
    <source>
        <dbReference type="Ensembl" id="ENSKMAP00000012824.1"/>
    </source>
</evidence>
<dbReference type="GO" id="GO:0008021">
    <property type="term" value="C:synaptic vesicle"/>
    <property type="evidence" value="ECO:0007669"/>
    <property type="project" value="TreeGrafter"/>
</dbReference>